<dbReference type="AlphaFoldDB" id="A0A0A8ZZD2"/>
<accession>A0A0A8ZZD2</accession>
<reference evidence="1" key="2">
    <citation type="journal article" date="2015" name="Data Brief">
        <title>Shoot transcriptome of the giant reed, Arundo donax.</title>
        <authorList>
            <person name="Barrero R.A."/>
            <person name="Guerrero F.D."/>
            <person name="Moolhuijzen P."/>
            <person name="Goolsby J.A."/>
            <person name="Tidwell J."/>
            <person name="Bellgard S.E."/>
            <person name="Bellgard M.I."/>
        </authorList>
    </citation>
    <scope>NUCLEOTIDE SEQUENCE</scope>
    <source>
        <tissue evidence="1">Shoot tissue taken approximately 20 cm above the soil surface</tissue>
    </source>
</reference>
<reference evidence="1" key="1">
    <citation type="submission" date="2014-09" db="EMBL/GenBank/DDBJ databases">
        <authorList>
            <person name="Magalhaes I.L.F."/>
            <person name="Oliveira U."/>
            <person name="Santos F.R."/>
            <person name="Vidigal T.H.D.A."/>
            <person name="Brescovit A.D."/>
            <person name="Santos A.J."/>
        </authorList>
    </citation>
    <scope>NUCLEOTIDE SEQUENCE</scope>
    <source>
        <tissue evidence="1">Shoot tissue taken approximately 20 cm above the soil surface</tissue>
    </source>
</reference>
<protein>
    <submittedName>
        <fullName evidence="1">Uncharacterized protein</fullName>
    </submittedName>
</protein>
<evidence type="ECO:0000313" key="1">
    <source>
        <dbReference type="EMBL" id="JAD42090.1"/>
    </source>
</evidence>
<sequence>MGIRHIPCICITHKFYIIIIQEK</sequence>
<dbReference type="EMBL" id="GBRH01255805">
    <property type="protein sequence ID" value="JAD42090.1"/>
    <property type="molecule type" value="Transcribed_RNA"/>
</dbReference>
<name>A0A0A8ZZD2_ARUDO</name>
<proteinExistence type="predicted"/>
<organism evidence="1">
    <name type="scientific">Arundo donax</name>
    <name type="common">Giant reed</name>
    <name type="synonym">Donax arundinaceus</name>
    <dbReference type="NCBI Taxonomy" id="35708"/>
    <lineage>
        <taxon>Eukaryota</taxon>
        <taxon>Viridiplantae</taxon>
        <taxon>Streptophyta</taxon>
        <taxon>Embryophyta</taxon>
        <taxon>Tracheophyta</taxon>
        <taxon>Spermatophyta</taxon>
        <taxon>Magnoliopsida</taxon>
        <taxon>Liliopsida</taxon>
        <taxon>Poales</taxon>
        <taxon>Poaceae</taxon>
        <taxon>PACMAD clade</taxon>
        <taxon>Arundinoideae</taxon>
        <taxon>Arundineae</taxon>
        <taxon>Arundo</taxon>
    </lineage>
</organism>